<dbReference type="Pfam" id="PF01532">
    <property type="entry name" value="Glyco_hydro_47"/>
    <property type="match status" value="1"/>
</dbReference>
<feature type="active site" evidence="6">
    <location>
        <position position="317"/>
    </location>
</feature>
<dbReference type="EMBL" id="JEMT01016984">
    <property type="protein sequence ID" value="EXX69070.1"/>
    <property type="molecule type" value="Genomic_DNA"/>
</dbReference>
<keyword evidence="7" id="KW-0106">Calcium</keyword>
<reference evidence="12 13" key="1">
    <citation type="submission" date="2014-02" db="EMBL/GenBank/DDBJ databases">
        <title>Single nucleus genome sequencing reveals high similarity among nuclei of an endomycorrhizal fungus.</title>
        <authorList>
            <person name="Lin K."/>
            <person name="Geurts R."/>
            <person name="Zhang Z."/>
            <person name="Limpens E."/>
            <person name="Saunders D.G."/>
            <person name="Mu D."/>
            <person name="Pang E."/>
            <person name="Cao H."/>
            <person name="Cha H."/>
            <person name="Lin T."/>
            <person name="Zhou Q."/>
            <person name="Shang Y."/>
            <person name="Li Y."/>
            <person name="Ivanov S."/>
            <person name="Sharma T."/>
            <person name="Velzen R.V."/>
            <person name="Ruijter N.D."/>
            <person name="Aanen D.K."/>
            <person name="Win J."/>
            <person name="Kamoun S."/>
            <person name="Bisseling T."/>
            <person name="Huang S."/>
        </authorList>
    </citation>
    <scope>NUCLEOTIDE SEQUENCE [LARGE SCALE GENOMIC DNA]</scope>
    <source>
        <strain evidence="12">DAOM 197198w</strain>
        <strain evidence="13">DAOM197198w</strain>
    </source>
</reference>
<feature type="active site" description="Proton donor" evidence="6">
    <location>
        <position position="183"/>
    </location>
</feature>
<name>A0A015KXY7_RHIIW</name>
<evidence type="ECO:0000256" key="9">
    <source>
        <dbReference type="RuleBase" id="RU361193"/>
    </source>
</evidence>
<evidence type="ECO:0000313" key="11">
    <source>
        <dbReference type="EMBL" id="EXX69070.1"/>
    </source>
</evidence>
<evidence type="ECO:0000313" key="12">
    <source>
        <dbReference type="EMBL" id="EXX72429.1"/>
    </source>
</evidence>
<feature type="active site" description="Proton donor" evidence="6">
    <location>
        <position position="426"/>
    </location>
</feature>
<dbReference type="PANTHER" id="PTHR11742">
    <property type="entry name" value="MANNOSYL-OLIGOSACCHARIDE ALPHA-1,2-MANNOSIDASE-RELATED"/>
    <property type="match status" value="1"/>
</dbReference>
<dbReference type="GO" id="GO:0005975">
    <property type="term" value="P:carbohydrate metabolic process"/>
    <property type="evidence" value="ECO:0007669"/>
    <property type="project" value="InterPro"/>
</dbReference>
<evidence type="ECO:0000256" key="10">
    <source>
        <dbReference type="SAM" id="Phobius"/>
    </source>
</evidence>
<dbReference type="GO" id="GO:0036503">
    <property type="term" value="P:ERAD pathway"/>
    <property type="evidence" value="ECO:0007669"/>
    <property type="project" value="UniProtKB-ARBA"/>
</dbReference>
<feature type="disulfide bond" evidence="8">
    <location>
        <begin position="383"/>
        <end position="412"/>
    </location>
</feature>
<comment type="caution">
    <text evidence="12">The sequence shown here is derived from an EMBL/GenBank/DDBJ whole genome shotgun (WGS) entry which is preliminary data.</text>
</comment>
<comment type="pathway">
    <text evidence="2">Protein modification; protein glycosylation.</text>
</comment>
<organism evidence="12 13">
    <name type="scientific">Rhizophagus irregularis (strain DAOM 197198w)</name>
    <name type="common">Glomus intraradices</name>
    <dbReference type="NCBI Taxonomy" id="1432141"/>
    <lineage>
        <taxon>Eukaryota</taxon>
        <taxon>Fungi</taxon>
        <taxon>Fungi incertae sedis</taxon>
        <taxon>Mucoromycota</taxon>
        <taxon>Glomeromycotina</taxon>
        <taxon>Glomeromycetes</taxon>
        <taxon>Glomerales</taxon>
        <taxon>Glomeraceae</taxon>
        <taxon>Rhizophagus</taxon>
    </lineage>
</organism>
<evidence type="ECO:0000256" key="6">
    <source>
        <dbReference type="PIRSR" id="PIRSR601382-1"/>
    </source>
</evidence>
<comment type="similarity">
    <text evidence="3 9">Belongs to the glycosyl hydrolase 47 family.</text>
</comment>
<feature type="transmembrane region" description="Helical" evidence="10">
    <location>
        <begin position="12"/>
        <end position="35"/>
    </location>
</feature>
<dbReference type="InterPro" id="IPR050749">
    <property type="entry name" value="Glycosyl_Hydrolase_47"/>
</dbReference>
<keyword evidence="7" id="KW-0479">Metal-binding</keyword>
<feature type="active site" evidence="6">
    <location>
        <position position="469"/>
    </location>
</feature>
<dbReference type="GO" id="GO:0005509">
    <property type="term" value="F:calcium ion binding"/>
    <property type="evidence" value="ECO:0007669"/>
    <property type="project" value="InterPro"/>
</dbReference>
<dbReference type="SMR" id="A0A015KXY7"/>
<sequence>MNSLSKAPWKLNRLFISIFLIVVILLVTYQVFFIVNQYPDILNKPKEWWNHAYPSRLNRLGNDVVLKNVTSLKKIQYDFPYSSFRREFIETPEERELRESRRESIKQGFLHAWNGYVKYAWGADEILPISNLPRNSYNGWGASIVDALDTMWIMDLKEEFKNATEHISHINFNSSVIPISIFETTIRYLGGMLSAYELSGDEMLLEKAKQLGEAMIPCFNSPTGLPYNNWNLTRGLIDSTYKPYSTGILAQVGTLHLEYMKLAQLTGNSTFFYKVQNVTDVLDKAVKKIPGLYPTFISQETGRFLNYDVVSFGANADSFYEYLIKQYLFVGGAIDQYRRMYEESIDSMHEYLIKEGQVKNRPDLLFLGEIYHGFLPRMEHLSCFVPGMLAIGSKTLNRPKDLEVAIKLGETCYWAYNSTTTGIGPEDFYFLQKNVTVDEKTRWMQKNQKDTVLPDGIYKLNGNYLLRPETVESLFILYRVTGDKSYQEKGWKIWKAIEKWCKTESAYSGLYNVASNKEIVQNNNMESFFLAETLKYLYLLFSTPDVISLDDYVFNTEAHPLLRMKP</sequence>
<dbReference type="OMA" id="TFWMSET"/>
<comment type="cofactor">
    <cofactor evidence="1 7">
        <name>Ca(2+)</name>
        <dbReference type="ChEBI" id="CHEBI:29108"/>
    </cofactor>
</comment>
<proteinExistence type="inferred from homology"/>
<evidence type="ECO:0000256" key="4">
    <source>
        <dbReference type="ARBA" id="ARBA00022801"/>
    </source>
</evidence>
<evidence type="ECO:0000256" key="5">
    <source>
        <dbReference type="ARBA" id="ARBA00023157"/>
    </source>
</evidence>
<dbReference type="GO" id="GO:0005783">
    <property type="term" value="C:endoplasmic reticulum"/>
    <property type="evidence" value="ECO:0007669"/>
    <property type="project" value="TreeGrafter"/>
</dbReference>
<dbReference type="InterPro" id="IPR001382">
    <property type="entry name" value="Glyco_hydro_47"/>
</dbReference>
<accession>A0A015KXY7</accession>
<keyword evidence="5 8" id="KW-1015">Disulfide bond</keyword>
<evidence type="ECO:0000313" key="13">
    <source>
        <dbReference type="Proteomes" id="UP000022910"/>
    </source>
</evidence>
<dbReference type="PANTHER" id="PTHR11742:SF103">
    <property type="entry name" value="ENDOPLASMIC RETICULUM MANNOSIDASE MNL2-RELATED"/>
    <property type="match status" value="1"/>
</dbReference>
<gene>
    <name evidence="12" type="ORF">RirG_069460</name>
    <name evidence="11" type="ORF">RirG_099250</name>
</gene>
<dbReference type="EC" id="3.2.1.-" evidence="9"/>
<dbReference type="SUPFAM" id="SSF48225">
    <property type="entry name" value="Seven-hairpin glycosidases"/>
    <property type="match status" value="1"/>
</dbReference>
<protein>
    <recommendedName>
        <fullName evidence="9">alpha-1,2-Mannosidase</fullName>
        <ecNumber evidence="9">3.2.1.-</ecNumber>
    </recommendedName>
</protein>
<dbReference type="GO" id="GO:0016020">
    <property type="term" value="C:membrane"/>
    <property type="evidence" value="ECO:0007669"/>
    <property type="project" value="InterPro"/>
</dbReference>
<keyword evidence="13" id="KW-1185">Reference proteome</keyword>
<dbReference type="AlphaFoldDB" id="A0A015KXY7"/>
<dbReference type="InterPro" id="IPR012341">
    <property type="entry name" value="6hp_glycosidase-like_sf"/>
</dbReference>
<evidence type="ECO:0000256" key="1">
    <source>
        <dbReference type="ARBA" id="ARBA00001913"/>
    </source>
</evidence>
<keyword evidence="10" id="KW-0472">Membrane</keyword>
<keyword evidence="9" id="KW-0326">Glycosidase</keyword>
<evidence type="ECO:0000256" key="7">
    <source>
        <dbReference type="PIRSR" id="PIRSR601382-2"/>
    </source>
</evidence>
<dbReference type="HOGENOM" id="CLU_003818_0_2_1"/>
<feature type="binding site" evidence="7">
    <location>
        <position position="556"/>
    </location>
    <ligand>
        <name>Ca(2+)</name>
        <dbReference type="ChEBI" id="CHEBI:29108"/>
    </ligand>
</feature>
<evidence type="ECO:0000256" key="8">
    <source>
        <dbReference type="PIRSR" id="PIRSR601382-3"/>
    </source>
</evidence>
<dbReference type="STRING" id="1432141.A0A015KXY7"/>
<dbReference type="OrthoDB" id="8118055at2759"/>
<dbReference type="InterPro" id="IPR036026">
    <property type="entry name" value="Seven-hairpin_glycosidases"/>
</dbReference>
<evidence type="ECO:0000256" key="3">
    <source>
        <dbReference type="ARBA" id="ARBA00007658"/>
    </source>
</evidence>
<keyword evidence="10" id="KW-0812">Transmembrane</keyword>
<dbReference type="Gene3D" id="1.50.10.10">
    <property type="match status" value="1"/>
</dbReference>
<dbReference type="GO" id="GO:0004571">
    <property type="term" value="F:mannosyl-oligosaccharide 1,2-alpha-mannosidase activity"/>
    <property type="evidence" value="ECO:0007669"/>
    <property type="project" value="InterPro"/>
</dbReference>
<keyword evidence="4 9" id="KW-0378">Hydrolase</keyword>
<dbReference type="Proteomes" id="UP000022910">
    <property type="component" value="Unassembled WGS sequence"/>
</dbReference>
<evidence type="ECO:0000256" key="2">
    <source>
        <dbReference type="ARBA" id="ARBA00004922"/>
    </source>
</evidence>
<dbReference type="PRINTS" id="PR00747">
    <property type="entry name" value="GLYHDRLASE47"/>
</dbReference>
<dbReference type="EMBL" id="JEMT01015393">
    <property type="protein sequence ID" value="EXX72429.1"/>
    <property type="molecule type" value="Genomic_DNA"/>
</dbReference>
<keyword evidence="10" id="KW-1133">Transmembrane helix</keyword>